<feature type="domain" description="DAD" evidence="4">
    <location>
        <begin position="1340"/>
        <end position="1372"/>
    </location>
</feature>
<dbReference type="SMART" id="SM00498">
    <property type="entry name" value="FH2"/>
    <property type="match status" value="1"/>
</dbReference>
<feature type="compositionally biased region" description="Polar residues" evidence="2">
    <location>
        <begin position="301"/>
        <end position="312"/>
    </location>
</feature>
<dbReference type="InterPro" id="IPR014768">
    <property type="entry name" value="GBD/FH3_dom"/>
</dbReference>
<feature type="chain" id="PRO_5029465874" evidence="3">
    <location>
        <begin position="23"/>
        <end position="1376"/>
    </location>
</feature>
<feature type="region of interest" description="Disordered" evidence="2">
    <location>
        <begin position="666"/>
        <end position="695"/>
    </location>
</feature>
<feature type="compositionally biased region" description="Low complexity" evidence="2">
    <location>
        <begin position="375"/>
        <end position="384"/>
    </location>
</feature>
<dbReference type="Gene3D" id="1.25.10.10">
    <property type="entry name" value="Leucine-rich Repeat Variant"/>
    <property type="match status" value="1"/>
</dbReference>
<keyword evidence="1" id="KW-0009">Actin-binding</keyword>
<dbReference type="Gene3D" id="1.20.58.2220">
    <property type="entry name" value="Formin, FH2 domain"/>
    <property type="match status" value="1"/>
</dbReference>
<feature type="domain" description="GBD/FH3" evidence="5">
    <location>
        <begin position="1"/>
        <end position="205"/>
    </location>
</feature>
<dbReference type="PANTHER" id="PTHR45920:SF3">
    <property type="entry name" value="FH1_FH2 DOMAIN-CONTAINING PROTEIN 3"/>
    <property type="match status" value="1"/>
</dbReference>
<feature type="compositionally biased region" description="Polar residues" evidence="2">
    <location>
        <begin position="1329"/>
        <end position="1338"/>
    </location>
</feature>
<dbReference type="EMBL" id="VXAW01001006">
    <property type="protein sequence ID" value="NXL97322.1"/>
    <property type="molecule type" value="Genomic_DNA"/>
</dbReference>
<feature type="compositionally biased region" description="Low complexity" evidence="2">
    <location>
        <begin position="243"/>
        <end position="254"/>
    </location>
</feature>
<dbReference type="GO" id="GO:0030866">
    <property type="term" value="P:cortical actin cytoskeleton organization"/>
    <property type="evidence" value="ECO:0007669"/>
    <property type="project" value="TreeGrafter"/>
</dbReference>
<feature type="compositionally biased region" description="Polar residues" evidence="2">
    <location>
        <begin position="629"/>
        <end position="644"/>
    </location>
</feature>
<feature type="region of interest" description="Disordered" evidence="2">
    <location>
        <begin position="469"/>
        <end position="644"/>
    </location>
</feature>
<feature type="compositionally biased region" description="Basic and acidic residues" evidence="2">
    <location>
        <begin position="669"/>
        <end position="686"/>
    </location>
</feature>
<feature type="compositionally biased region" description="Basic residues" evidence="2">
    <location>
        <begin position="153"/>
        <end position="162"/>
    </location>
</feature>
<feature type="compositionally biased region" description="Acidic residues" evidence="2">
    <location>
        <begin position="534"/>
        <end position="547"/>
    </location>
</feature>
<dbReference type="GO" id="GO:0055003">
    <property type="term" value="P:cardiac myofibril assembly"/>
    <property type="evidence" value="ECO:0007669"/>
    <property type="project" value="TreeGrafter"/>
</dbReference>
<organism evidence="7 8">
    <name type="scientific">Tyrannus savana</name>
    <name type="common">Fork-tailed flycatcher</name>
    <name type="synonym">Muscivora tyrannus</name>
    <dbReference type="NCBI Taxonomy" id="137541"/>
    <lineage>
        <taxon>Eukaryota</taxon>
        <taxon>Metazoa</taxon>
        <taxon>Chordata</taxon>
        <taxon>Craniata</taxon>
        <taxon>Vertebrata</taxon>
        <taxon>Euteleostomi</taxon>
        <taxon>Archelosauria</taxon>
        <taxon>Archosauria</taxon>
        <taxon>Dinosauria</taxon>
        <taxon>Saurischia</taxon>
        <taxon>Theropoda</taxon>
        <taxon>Coelurosauria</taxon>
        <taxon>Aves</taxon>
        <taxon>Neognathae</taxon>
        <taxon>Neoaves</taxon>
        <taxon>Telluraves</taxon>
        <taxon>Australaves</taxon>
        <taxon>Passeriformes</taxon>
        <taxon>Tyrannidae</taxon>
        <taxon>Tyrannus</taxon>
    </lineage>
</organism>
<feature type="compositionally biased region" description="Acidic residues" evidence="2">
    <location>
        <begin position="194"/>
        <end position="220"/>
    </location>
</feature>
<feature type="region of interest" description="Disordered" evidence="2">
    <location>
        <begin position="1244"/>
        <end position="1288"/>
    </location>
</feature>
<dbReference type="FunFam" id="1.20.58.2220:FF:000004">
    <property type="entry name" value="Formin homology 2 domain-containing 3"/>
    <property type="match status" value="1"/>
</dbReference>
<proteinExistence type="predicted"/>
<dbReference type="InterPro" id="IPR015425">
    <property type="entry name" value="FH2_Formin"/>
</dbReference>
<keyword evidence="3" id="KW-0732">Signal</keyword>
<dbReference type="PROSITE" id="PS51232">
    <property type="entry name" value="GBD_FH3"/>
    <property type="match status" value="1"/>
</dbReference>
<dbReference type="PROSITE" id="PS51444">
    <property type="entry name" value="FH2"/>
    <property type="match status" value="1"/>
</dbReference>
<feature type="compositionally biased region" description="Basic and acidic residues" evidence="2">
    <location>
        <begin position="590"/>
        <end position="604"/>
    </location>
</feature>
<feature type="compositionally biased region" description="Low complexity" evidence="2">
    <location>
        <begin position="1270"/>
        <end position="1281"/>
    </location>
</feature>
<dbReference type="InterPro" id="IPR016024">
    <property type="entry name" value="ARM-type_fold"/>
</dbReference>
<evidence type="ECO:0000256" key="1">
    <source>
        <dbReference type="ARBA" id="ARBA00023203"/>
    </source>
</evidence>
<evidence type="ECO:0000256" key="3">
    <source>
        <dbReference type="SAM" id="SignalP"/>
    </source>
</evidence>
<feature type="region of interest" description="Disordered" evidence="2">
    <location>
        <begin position="803"/>
        <end position="825"/>
    </location>
</feature>
<feature type="compositionally biased region" description="Low complexity" evidence="2">
    <location>
        <begin position="606"/>
        <end position="615"/>
    </location>
</feature>
<evidence type="ECO:0000256" key="2">
    <source>
        <dbReference type="SAM" id="MobiDB-lite"/>
    </source>
</evidence>
<protein>
    <submittedName>
        <fullName evidence="7">FHOD3 protein</fullName>
    </submittedName>
</protein>
<sequence>QFRLVVKTALKLLLVFVEYTESNAPLLIQAVSTVDEKRGTKPWSNVMEILEEKDGVDTELLVYTMTLVNKTLSGLPDQDSFYDVVDCLEELGIEAISQRHLNKKGTDLDLVEQFNIYEMTLRHEDGDESADPPPSERKDRRRASLGAGERRGLERRRSRRHSVQNVKSTLSAPASPCGQSSFMLGHGQRVDELSEREDEYEEEEEEQPVTEPNTEDEGEEEANRQVKASEVQDVRESVNGNFSQCSSAVSSTVSPAERSLPCTRAKSSSSSSTSVSDSSICHHNSVLSSSSSPVTAFLSSPQNSSASITPKASPTVEKLPYVPHTPFHLFSYDFEESPASVKEKEAEMMRENRYNSYGSSSYSSPRPYAGVSAPTTPTTRYGTTLSPPQETKSDRPALGGLLTSSFRQHQESLAAERERRRQEREERLQRIEREERNKFNRDYLDKREELRQAREERYKYLEKLAAEEYEKELKSRSVSRGRSELSLNLRSPSAPSSPVPKCISPASIESQEELKTPSTPCGTPQPSEVSASEPEPETETEPEPEPEQEAKAEAQQGTETSKEIEAAEVGPESEVEQGPEREPEESAILSEKERQNEEVNEKDNCSASSISSASSTLEREEREDKLTSDNETGPWSQTIQDAGVNEQCSNILNNKRFMLDMLYAHNKKPKDEEEKELEAKEEKKETEESEESLTSLASRISILQATKQAKDESVKKMEIGNLDNQGSVKAFAEKFNSGELAKGTAGPEDEISEQVPEKTPAQPKKESDYIWDQLMANPRELKIKDMDFTDLGEEDDVDVLDMDMGPGDSLVPPPPPPPSFLGLPPPPPPPLFGCPPPPPPSANLLAPPPLFSTPQGLGSPQVSRGQPAFIKKKKTIRLFWNEVRPFEWQCKNNKRCREFLWSKLEPIKVDTSKLEHLFESKSKELPVTKKTAADGKRQEIIVLDSKRSNAINIGLTVLPPPRTIKTAILNFDEYALNKEGIEKILTMIPTEEEKQKIQEAQLANPDVPLGSAEQFLLTLSSISELSARLQLWAFKMDYEIVEKEVAEPLLDLKEGMDQLEHNKTLGFILSTLLAIGNFLNGTNAKAFELSYLEKVPEVKDTVHKQSLLHHVCTMVVEKFPDSTDLYSEIGAITRSAKVDFEQLQENLCQMERRCKASWDHLKAIAKHEMKPSLKQKMSEFLKDCAERIIILKIVHRRIINRFHSFLLFMGHPPYAIREVNINKFCKIISEFALEYRTTRERVLQQKQKRANHRERNKTRGKMITDSGKFSSNSPPCQSQPQGLQYAEDAAEHENMKAVLKTSSVGGESTMALGVRTRSRASRGRIGSWNAGNDDSPNATDDAADEIMDRIVKSATQVPSQRAVPRERKRSRANRKS</sequence>
<dbReference type="PROSITE" id="PS51231">
    <property type="entry name" value="DAD"/>
    <property type="match status" value="1"/>
</dbReference>
<dbReference type="InterPro" id="IPR014767">
    <property type="entry name" value="DAD_dom"/>
</dbReference>
<dbReference type="SUPFAM" id="SSF101447">
    <property type="entry name" value="Formin homology 2 domain (FH2 domain)"/>
    <property type="match status" value="1"/>
</dbReference>
<feature type="compositionally biased region" description="Polar residues" evidence="2">
    <location>
        <begin position="163"/>
        <end position="182"/>
    </location>
</feature>
<feature type="domain" description="FH2" evidence="6">
    <location>
        <begin position="865"/>
        <end position="1261"/>
    </location>
</feature>
<evidence type="ECO:0000259" key="6">
    <source>
        <dbReference type="PROSITE" id="PS51444"/>
    </source>
</evidence>
<dbReference type="InterPro" id="IPR011989">
    <property type="entry name" value="ARM-like"/>
</dbReference>
<dbReference type="GO" id="GO:0005856">
    <property type="term" value="C:cytoskeleton"/>
    <property type="evidence" value="ECO:0007669"/>
    <property type="project" value="TreeGrafter"/>
</dbReference>
<accession>A0A7L0X4Z9</accession>
<evidence type="ECO:0000259" key="4">
    <source>
        <dbReference type="PROSITE" id="PS51231"/>
    </source>
</evidence>
<dbReference type="SUPFAM" id="SSF48371">
    <property type="entry name" value="ARM repeat"/>
    <property type="match status" value="1"/>
</dbReference>
<dbReference type="Pfam" id="PF24959">
    <property type="entry name" value="FH3_FHOD1-3"/>
    <property type="match status" value="1"/>
</dbReference>
<keyword evidence="8" id="KW-1185">Reference proteome</keyword>
<feature type="region of interest" description="Disordered" evidence="2">
    <location>
        <begin position="121"/>
        <end position="318"/>
    </location>
</feature>
<dbReference type="GO" id="GO:0005737">
    <property type="term" value="C:cytoplasm"/>
    <property type="evidence" value="ECO:0007669"/>
    <property type="project" value="TreeGrafter"/>
</dbReference>
<feature type="signal peptide" evidence="3">
    <location>
        <begin position="1"/>
        <end position="22"/>
    </location>
</feature>
<dbReference type="GO" id="GO:0051015">
    <property type="term" value="F:actin filament binding"/>
    <property type="evidence" value="ECO:0007669"/>
    <property type="project" value="TreeGrafter"/>
</dbReference>
<comment type="caution">
    <text evidence="7">The sequence shown here is derived from an EMBL/GenBank/DDBJ whole genome shotgun (WGS) entry which is preliminary data.</text>
</comment>
<evidence type="ECO:0000313" key="7">
    <source>
        <dbReference type="EMBL" id="NXL97322.1"/>
    </source>
</evidence>
<name>A0A7L0X4Z9_TYRSA</name>
<evidence type="ECO:0000259" key="5">
    <source>
        <dbReference type="PROSITE" id="PS51232"/>
    </source>
</evidence>
<feature type="compositionally biased region" description="Low complexity" evidence="2">
    <location>
        <begin position="524"/>
        <end position="533"/>
    </location>
</feature>
<dbReference type="Proteomes" id="UP000537779">
    <property type="component" value="Unassembled WGS sequence"/>
</dbReference>
<feature type="compositionally biased region" description="Basic residues" evidence="2">
    <location>
        <begin position="1366"/>
        <end position="1376"/>
    </location>
</feature>
<feature type="region of interest" description="Disordered" evidence="2">
    <location>
        <begin position="355"/>
        <end position="451"/>
    </location>
</feature>
<feature type="compositionally biased region" description="Polar residues" evidence="2">
    <location>
        <begin position="476"/>
        <end position="496"/>
    </location>
</feature>
<feature type="region of interest" description="Disordered" evidence="2">
    <location>
        <begin position="739"/>
        <end position="768"/>
    </location>
</feature>
<reference evidence="7 8" key="1">
    <citation type="submission" date="2019-09" db="EMBL/GenBank/DDBJ databases">
        <title>Bird 10,000 Genomes (B10K) Project - Family phase.</title>
        <authorList>
            <person name="Zhang G."/>
        </authorList>
    </citation>
    <scope>NUCLEOTIDE SEQUENCE [LARGE SCALE GENOMIC DNA]</scope>
    <source>
        <strain evidence="7">B10K-DU-001-37</strain>
        <tissue evidence="7">Muscle</tissue>
    </source>
</reference>
<feature type="compositionally biased region" description="Basic and acidic residues" evidence="2">
    <location>
        <begin position="408"/>
        <end position="451"/>
    </location>
</feature>
<feature type="compositionally biased region" description="Acidic residues" evidence="2">
    <location>
        <begin position="571"/>
        <end position="585"/>
    </location>
</feature>
<feature type="non-terminal residue" evidence="7">
    <location>
        <position position="1"/>
    </location>
</feature>
<feature type="compositionally biased region" description="Pro residues" evidence="2">
    <location>
        <begin position="811"/>
        <end position="825"/>
    </location>
</feature>
<feature type="non-terminal residue" evidence="7">
    <location>
        <position position="1376"/>
    </location>
</feature>
<dbReference type="InterPro" id="IPR056771">
    <property type="entry name" value="FH3_FHOD1-3-like"/>
</dbReference>
<dbReference type="InterPro" id="IPR042201">
    <property type="entry name" value="FH2_Formin_sf"/>
</dbReference>
<dbReference type="PANTHER" id="PTHR45920">
    <property type="entry name" value="FORMIN HOMOLOGY 2 DOMAIN CONTAINING, ISOFORM I"/>
    <property type="match status" value="1"/>
</dbReference>
<gene>
    <name evidence="7" type="primary">Fhod3</name>
    <name evidence="7" type="ORF">TYRSAV_R08642</name>
</gene>
<feature type="region of interest" description="Disordered" evidence="2">
    <location>
        <begin position="1309"/>
        <end position="1376"/>
    </location>
</feature>
<feature type="compositionally biased region" description="Low complexity" evidence="2">
    <location>
        <begin position="267"/>
        <end position="300"/>
    </location>
</feature>
<feature type="compositionally biased region" description="Basic residues" evidence="2">
    <location>
        <begin position="1246"/>
        <end position="1260"/>
    </location>
</feature>
<feature type="compositionally biased region" description="Basic and acidic residues" evidence="2">
    <location>
        <begin position="617"/>
        <end position="628"/>
    </location>
</feature>
<dbReference type="Pfam" id="PF02181">
    <property type="entry name" value="FH2"/>
    <property type="match status" value="1"/>
</dbReference>
<evidence type="ECO:0000313" key="8">
    <source>
        <dbReference type="Proteomes" id="UP000537779"/>
    </source>
</evidence>
<feature type="compositionally biased region" description="Low complexity" evidence="2">
    <location>
        <begin position="355"/>
        <end position="368"/>
    </location>
</feature>
<dbReference type="GO" id="GO:0045214">
    <property type="term" value="P:sarcomere organization"/>
    <property type="evidence" value="ECO:0007669"/>
    <property type="project" value="TreeGrafter"/>
</dbReference>